<keyword evidence="1" id="KW-1133">Transmembrane helix</keyword>
<evidence type="ECO:0000313" key="2">
    <source>
        <dbReference type="EMBL" id="GAA2116658.1"/>
    </source>
</evidence>
<dbReference type="Proteomes" id="UP001500575">
    <property type="component" value="Unassembled WGS sequence"/>
</dbReference>
<reference evidence="2 3" key="1">
    <citation type="journal article" date="2019" name="Int. J. Syst. Evol. Microbiol.">
        <title>The Global Catalogue of Microorganisms (GCM) 10K type strain sequencing project: providing services to taxonomists for standard genome sequencing and annotation.</title>
        <authorList>
            <consortium name="The Broad Institute Genomics Platform"/>
            <consortium name="The Broad Institute Genome Sequencing Center for Infectious Disease"/>
            <person name="Wu L."/>
            <person name="Ma J."/>
        </authorList>
    </citation>
    <scope>NUCLEOTIDE SEQUENCE [LARGE SCALE GENOMIC DNA]</scope>
    <source>
        <strain evidence="2 3">JCM 16021</strain>
    </source>
</reference>
<feature type="transmembrane region" description="Helical" evidence="1">
    <location>
        <begin position="130"/>
        <end position="150"/>
    </location>
</feature>
<sequence length="282" mass="28463">MTDTLVGLAAAVVAAGLFGVAAVLQAHGVRQESEPMDTLREFVSTALRNRLILAVVAAYLAGFVLHAVSIWYLPLYLAQSAVALSLPVTALSAARLRERLGLRDWLAVLAIVAGLVLVSIGSGAPGEGRSSTTFALLLWVAVVMLVGFGFRGRALGAGSIGAVAGLGYAGSAIAVRGVALPLDVPVAAAAAAVPVFGLLAFWLYSLALSRSAVAASSAPLVVCQTLVPAVVGIWFLGDAVRDGWVGVVAVTVGMVAAIVGAILLSRTTAGQDLVEPETAAAG</sequence>
<dbReference type="SUPFAM" id="SSF103481">
    <property type="entry name" value="Multidrug resistance efflux transporter EmrE"/>
    <property type="match status" value="1"/>
</dbReference>
<feature type="transmembrane region" description="Helical" evidence="1">
    <location>
        <begin position="243"/>
        <end position="264"/>
    </location>
</feature>
<organism evidence="2 3">
    <name type="scientific">Nocardioides bigeumensis</name>
    <dbReference type="NCBI Taxonomy" id="433657"/>
    <lineage>
        <taxon>Bacteria</taxon>
        <taxon>Bacillati</taxon>
        <taxon>Actinomycetota</taxon>
        <taxon>Actinomycetes</taxon>
        <taxon>Propionibacteriales</taxon>
        <taxon>Nocardioidaceae</taxon>
        <taxon>Nocardioides</taxon>
    </lineage>
</organism>
<feature type="transmembrane region" description="Helical" evidence="1">
    <location>
        <begin position="106"/>
        <end position="124"/>
    </location>
</feature>
<proteinExistence type="predicted"/>
<comment type="caution">
    <text evidence="2">The sequence shown here is derived from an EMBL/GenBank/DDBJ whole genome shotgun (WGS) entry which is preliminary data.</text>
</comment>
<dbReference type="EMBL" id="BAAAQQ010000002">
    <property type="protein sequence ID" value="GAA2116658.1"/>
    <property type="molecule type" value="Genomic_DNA"/>
</dbReference>
<accession>A0ABN2XRF6</accession>
<dbReference type="InterPro" id="IPR037185">
    <property type="entry name" value="EmrE-like"/>
</dbReference>
<keyword evidence="1" id="KW-0812">Transmembrane</keyword>
<dbReference type="PANTHER" id="PTHR40761">
    <property type="entry name" value="CONSERVED INTEGRAL MEMBRANE ALANINE VALINE AND LEUCINE RICH PROTEIN-RELATED"/>
    <property type="match status" value="1"/>
</dbReference>
<evidence type="ECO:0000313" key="3">
    <source>
        <dbReference type="Proteomes" id="UP001500575"/>
    </source>
</evidence>
<feature type="transmembrane region" description="Helical" evidence="1">
    <location>
        <begin position="50"/>
        <end position="70"/>
    </location>
</feature>
<keyword evidence="1" id="KW-0472">Membrane</keyword>
<dbReference type="RefSeq" id="WP_344302231.1">
    <property type="nucleotide sequence ID" value="NZ_BAAAQQ010000002.1"/>
</dbReference>
<name>A0ABN2XRF6_9ACTN</name>
<keyword evidence="3" id="KW-1185">Reference proteome</keyword>
<evidence type="ECO:0008006" key="4">
    <source>
        <dbReference type="Google" id="ProtNLM"/>
    </source>
</evidence>
<feature type="transmembrane region" description="Helical" evidence="1">
    <location>
        <begin position="157"/>
        <end position="179"/>
    </location>
</feature>
<evidence type="ECO:0000256" key="1">
    <source>
        <dbReference type="SAM" id="Phobius"/>
    </source>
</evidence>
<feature type="transmembrane region" description="Helical" evidence="1">
    <location>
        <begin position="6"/>
        <end position="29"/>
    </location>
</feature>
<gene>
    <name evidence="2" type="ORF">GCM10009843_07010</name>
</gene>
<protein>
    <recommendedName>
        <fullName evidence="4">DMT family transporter</fullName>
    </recommendedName>
</protein>
<feature type="transmembrane region" description="Helical" evidence="1">
    <location>
        <begin position="218"/>
        <end position="237"/>
    </location>
</feature>
<dbReference type="PANTHER" id="PTHR40761:SF1">
    <property type="entry name" value="CONSERVED INTEGRAL MEMBRANE ALANINE VALINE AND LEUCINE RICH PROTEIN-RELATED"/>
    <property type="match status" value="1"/>
</dbReference>
<feature type="transmembrane region" description="Helical" evidence="1">
    <location>
        <begin position="185"/>
        <end position="206"/>
    </location>
</feature>